<feature type="compositionally biased region" description="Acidic residues" evidence="1">
    <location>
        <begin position="73"/>
        <end position="84"/>
    </location>
</feature>
<dbReference type="Proteomes" id="UP000605846">
    <property type="component" value="Unassembled WGS sequence"/>
</dbReference>
<gene>
    <name evidence="3" type="ORF">EC973_008802</name>
</gene>
<evidence type="ECO:0000313" key="3">
    <source>
        <dbReference type="EMBL" id="KAF7731633.1"/>
    </source>
</evidence>
<feature type="compositionally biased region" description="Basic and acidic residues" evidence="1">
    <location>
        <begin position="783"/>
        <end position="800"/>
    </location>
</feature>
<feature type="compositionally biased region" description="Basic and acidic residues" evidence="1">
    <location>
        <begin position="602"/>
        <end position="611"/>
    </location>
</feature>
<name>A0A8H7BV40_9FUNG</name>
<feature type="region of interest" description="Disordered" evidence="1">
    <location>
        <begin position="428"/>
        <end position="650"/>
    </location>
</feature>
<dbReference type="EMBL" id="JABAYA010000008">
    <property type="protein sequence ID" value="KAF7731633.1"/>
    <property type="molecule type" value="Genomic_DNA"/>
</dbReference>
<accession>A0A8H7BV40</accession>
<feature type="region of interest" description="Disordered" evidence="1">
    <location>
        <begin position="767"/>
        <end position="828"/>
    </location>
</feature>
<proteinExistence type="predicted"/>
<evidence type="ECO:0000313" key="4">
    <source>
        <dbReference type="Proteomes" id="UP000605846"/>
    </source>
</evidence>
<reference evidence="3" key="1">
    <citation type="submission" date="2020-01" db="EMBL/GenBank/DDBJ databases">
        <title>Genome Sequencing of Three Apophysomyces-Like Fungal Strains Confirms a Novel Fungal Genus in the Mucoromycota with divergent Burkholderia-like Endosymbiotic Bacteria.</title>
        <authorList>
            <person name="Stajich J.E."/>
            <person name="Macias A.M."/>
            <person name="Carter-House D."/>
            <person name="Lovett B."/>
            <person name="Kasson L.R."/>
            <person name="Berry K."/>
            <person name="Grigoriev I."/>
            <person name="Chang Y."/>
            <person name="Spatafora J."/>
            <person name="Kasson M.T."/>
        </authorList>
    </citation>
    <scope>NUCLEOTIDE SEQUENCE</scope>
    <source>
        <strain evidence="3">NRRL A-21654</strain>
    </source>
</reference>
<feature type="region of interest" description="Disordered" evidence="1">
    <location>
        <begin position="72"/>
        <end position="271"/>
    </location>
</feature>
<feature type="compositionally biased region" description="Basic and acidic residues" evidence="1">
    <location>
        <begin position="519"/>
        <end position="528"/>
    </location>
</feature>
<feature type="compositionally biased region" description="Polar residues" evidence="1">
    <location>
        <begin position="1"/>
        <end position="36"/>
    </location>
</feature>
<feature type="compositionally biased region" description="Acidic residues" evidence="1">
    <location>
        <begin position="587"/>
        <end position="601"/>
    </location>
</feature>
<feature type="region of interest" description="Disordered" evidence="1">
    <location>
        <begin position="293"/>
        <end position="378"/>
    </location>
</feature>
<dbReference type="AlphaFoldDB" id="A0A8H7BV40"/>
<evidence type="ECO:0000259" key="2">
    <source>
        <dbReference type="Pfam" id="PF09444"/>
    </source>
</evidence>
<feature type="compositionally biased region" description="Basic and acidic residues" evidence="1">
    <location>
        <begin position="300"/>
        <end position="324"/>
    </location>
</feature>
<feature type="compositionally biased region" description="Acidic residues" evidence="1">
    <location>
        <begin position="464"/>
        <end position="480"/>
    </location>
</feature>
<feature type="region of interest" description="Disordered" evidence="1">
    <location>
        <begin position="875"/>
        <end position="908"/>
    </location>
</feature>
<feature type="compositionally biased region" description="Basic and acidic residues" evidence="1">
    <location>
        <begin position="108"/>
        <end position="118"/>
    </location>
</feature>
<dbReference type="Pfam" id="PF09444">
    <property type="entry name" value="MRC1"/>
    <property type="match status" value="1"/>
</dbReference>
<dbReference type="InterPro" id="IPR018564">
    <property type="entry name" value="Repl_chkpnt_MRC1_dom"/>
</dbReference>
<feature type="domain" description="DNA replication checkpoint mediator MRC1" evidence="2">
    <location>
        <begin position="621"/>
        <end position="766"/>
    </location>
</feature>
<evidence type="ECO:0000256" key="1">
    <source>
        <dbReference type="SAM" id="MobiDB-lite"/>
    </source>
</evidence>
<sequence>MASTDMADTTSPAPESMLTTNEADTENPSVNKNSILSDSDDDDNWDGGNSSFLAGLNVSSRLKSILQLRDMEITNDDEDDDDDIGTTLFKTPDVLKTPGALEGLLPKRTIDSVSKEAKVSTPKKKSTKKGKKAEKSAATLRLEKLLGKNLTTASDSEEEEDGQKQKQPKKRQPRKKKQTKPNQKKKTESLINLSGSDKEDVESDKDNDSEDSETASNQKKEKTKSATKNTNKKKGLMFDFLNSDNESSESEAEKPKKPLSKKAMLEMHRERERVNRALEVKLKPRMHKKTFADFLQHVQNSDHQKEESPEKPAIRLDTPKEKEPPSTIVELDSDSDSELEIVGAPPKKRTILLSPERPKPIFMQLSPTRPTGMSHRDLNKQMQERIARQMLERRKKMEEAVRRRGDFATAVQRAEKLLEKEKEAEIINLEVQRHFLGRTNRESRNNNGSIPEDEDPFMDIVLSGEEEEEEEDSGDEEENAEGPNTVIQSSDEEDDNLQPKLNRKKKHTKKHGLFDDEDTPLKPKKPEPAHSIANFFMKQNKMKNAADTESSSKAVDDSEEEQPNRTLSRLTKRTVEQVSSHDGMAESSEEEQKENDEEEGQTSEKGKRSSRESNPVRIQPKSDYVEEEAEEEEDEYFGAGGPDMNDDEDLDEFEEDGMLVDQNEDTDKVDEAMLRAALNKDLAESDRNMVQRLLKDITSGGLRRKRAAVEAGFMLDDYDIYDDEDDEYDLVAIRQAALAKRQKMLEETGDPLALLAKDPKTVAFARAARPGFWTEEPAASQNDKGEDKEQEPHKIDEDHASMGSDDEDTSLSEPLPYQSTTLDDPDEELESQWGADIEVVEYHKHEQKMKTPTPLRPVALQSGSKFEKYKSLITENGTPLGGLNDSGSRVGFSAGNQKQRKESSARFNNSIVEKSSVKSEAQPKAKLLNILSSRKKFS</sequence>
<comment type="caution">
    <text evidence="3">The sequence shown here is derived from an EMBL/GenBank/DDBJ whole genome shotgun (WGS) entry which is preliminary data.</text>
</comment>
<organism evidence="3 4">
    <name type="scientific">Apophysomyces ossiformis</name>
    <dbReference type="NCBI Taxonomy" id="679940"/>
    <lineage>
        <taxon>Eukaryota</taxon>
        <taxon>Fungi</taxon>
        <taxon>Fungi incertae sedis</taxon>
        <taxon>Mucoromycota</taxon>
        <taxon>Mucoromycotina</taxon>
        <taxon>Mucoromycetes</taxon>
        <taxon>Mucorales</taxon>
        <taxon>Mucorineae</taxon>
        <taxon>Mucoraceae</taxon>
        <taxon>Apophysomyces</taxon>
    </lineage>
</organism>
<feature type="compositionally biased region" description="Acidic residues" evidence="1">
    <location>
        <begin position="199"/>
        <end position="213"/>
    </location>
</feature>
<dbReference type="OrthoDB" id="2130597at2759"/>
<feature type="compositionally biased region" description="Basic residues" evidence="1">
    <location>
        <begin position="501"/>
        <end position="511"/>
    </location>
</feature>
<protein>
    <recommendedName>
        <fullName evidence="2">DNA replication checkpoint mediator MRC1 domain-containing protein</fullName>
    </recommendedName>
</protein>
<feature type="compositionally biased region" description="Basic residues" evidence="1">
    <location>
        <begin position="166"/>
        <end position="184"/>
    </location>
</feature>
<keyword evidence="4" id="KW-1185">Reference proteome</keyword>
<feature type="compositionally biased region" description="Acidic residues" evidence="1">
    <location>
        <begin position="625"/>
        <end position="636"/>
    </location>
</feature>
<feature type="compositionally biased region" description="Basic residues" evidence="1">
    <location>
        <begin position="121"/>
        <end position="132"/>
    </location>
</feature>
<feature type="region of interest" description="Disordered" evidence="1">
    <location>
        <begin position="1"/>
        <end position="54"/>
    </location>
</feature>